<dbReference type="Pfam" id="PF00754">
    <property type="entry name" value="F5_F8_type_C"/>
    <property type="match status" value="1"/>
</dbReference>
<proteinExistence type="predicted"/>
<keyword evidence="1" id="KW-0378">Hydrolase</keyword>
<dbReference type="PROSITE" id="PS50022">
    <property type="entry name" value="FA58C_3"/>
    <property type="match status" value="1"/>
</dbReference>
<dbReference type="SUPFAM" id="SSF49785">
    <property type="entry name" value="Galactose-binding domain-like"/>
    <property type="match status" value="1"/>
</dbReference>
<comment type="caution">
    <text evidence="4">The sequence shown here is derived from an EMBL/GenBank/DDBJ whole genome shotgun (WGS) entry which is preliminary data.</text>
</comment>
<dbReference type="Proteomes" id="UP000824165">
    <property type="component" value="Unassembled WGS sequence"/>
</dbReference>
<dbReference type="GO" id="GO:0016798">
    <property type="term" value="F:hydrolase activity, acting on glycosyl bonds"/>
    <property type="evidence" value="ECO:0007669"/>
    <property type="project" value="UniProtKB-KW"/>
</dbReference>
<sequence length="565" mass="62635">MTGNLSFKIKSKRISAVLLSIALMLGYTAVPALAAEKIAIDPNNVTGGEGYKGSPYLNAADGNLDTFFDGLKGQYVQIDMGGTYDISSIKYRAGEDWATERMVGCYFEGSVNGIVWERIYTVTEEPEWGNGEIIELKKEVFETDNAIFRYIRLQAPPEQFCNVAEIELYGEHAEPVTEPVIEDQSFFDTFETAENWTDILGNWSVNKGYDGNSVYSQSMTDTGNSSTRNEMRAVIDNRTWSDAVYEFDVRYDGAALNNDMSNWFGVSFRKKDSYTSWRDESGYMLYWRIDGRMELGKGNASDMTVKSAAETGGPLSASAEETGDWRHVKIVNRGNNIKVFLDNGSTPLYDWTDNSNHADKGYFTLNASASAWSFDNIKIITDGNLSYSAVIPANTSATLYLPADGQSADIDGAAAAGVKYIGAVEHNGVKTAKFELVSGGYDFVVSDDKITVTLKDEYVSSDIVYGLYANGEKTEYIPASGDAVFKARLSINTEKPVSLIYAVYDKTTNELITVKINELENPQNIDTEIPVALPEERSDIILRIFLWDTETMKPILKSLKYTSAE</sequence>
<dbReference type="Pfam" id="PF06439">
    <property type="entry name" value="3keto-disac_hyd"/>
    <property type="match status" value="1"/>
</dbReference>
<evidence type="ECO:0000256" key="2">
    <source>
        <dbReference type="SAM" id="SignalP"/>
    </source>
</evidence>
<name>A0A9D1H515_9FIRM</name>
<dbReference type="AlphaFoldDB" id="A0A9D1H515"/>
<accession>A0A9D1H515</accession>
<protein>
    <submittedName>
        <fullName evidence="4">Discoidin domain-containing protein</fullName>
    </submittedName>
</protein>
<dbReference type="InterPro" id="IPR000421">
    <property type="entry name" value="FA58C"/>
</dbReference>
<feature type="domain" description="F5/8 type C" evidence="3">
    <location>
        <begin position="28"/>
        <end position="171"/>
    </location>
</feature>
<keyword evidence="2" id="KW-0732">Signal</keyword>
<feature type="chain" id="PRO_5039323711" evidence="2">
    <location>
        <begin position="35"/>
        <end position="565"/>
    </location>
</feature>
<evidence type="ECO:0000259" key="3">
    <source>
        <dbReference type="PROSITE" id="PS50022"/>
    </source>
</evidence>
<dbReference type="InterPro" id="IPR010496">
    <property type="entry name" value="AL/BT2_dom"/>
</dbReference>
<organism evidence="4 5">
    <name type="scientific">Candidatus Ornithomonoglobus intestinigallinarum</name>
    <dbReference type="NCBI Taxonomy" id="2840894"/>
    <lineage>
        <taxon>Bacteria</taxon>
        <taxon>Bacillati</taxon>
        <taxon>Bacillota</taxon>
        <taxon>Clostridia</taxon>
        <taxon>Candidatus Ornithomonoglobus</taxon>
    </lineage>
</organism>
<gene>
    <name evidence="4" type="ORF">IAA60_08670</name>
</gene>
<dbReference type="InterPro" id="IPR008979">
    <property type="entry name" value="Galactose-bd-like_sf"/>
</dbReference>
<dbReference type="Gene3D" id="2.60.120.260">
    <property type="entry name" value="Galactose-binding domain-like"/>
    <property type="match status" value="1"/>
</dbReference>
<evidence type="ECO:0000256" key="1">
    <source>
        <dbReference type="ARBA" id="ARBA00023295"/>
    </source>
</evidence>
<dbReference type="Gene3D" id="2.60.120.560">
    <property type="entry name" value="Exo-inulinase, domain 1"/>
    <property type="match status" value="1"/>
</dbReference>
<reference evidence="4" key="2">
    <citation type="journal article" date="2021" name="PeerJ">
        <title>Extensive microbial diversity within the chicken gut microbiome revealed by metagenomics and culture.</title>
        <authorList>
            <person name="Gilroy R."/>
            <person name="Ravi A."/>
            <person name="Getino M."/>
            <person name="Pursley I."/>
            <person name="Horton D.L."/>
            <person name="Alikhan N.F."/>
            <person name="Baker D."/>
            <person name="Gharbi K."/>
            <person name="Hall N."/>
            <person name="Watson M."/>
            <person name="Adriaenssens E.M."/>
            <person name="Foster-Nyarko E."/>
            <person name="Jarju S."/>
            <person name="Secka A."/>
            <person name="Antonio M."/>
            <person name="Oren A."/>
            <person name="Chaudhuri R.R."/>
            <person name="La Ragione R."/>
            <person name="Hildebrand F."/>
            <person name="Pallen M.J."/>
        </authorList>
    </citation>
    <scope>NUCLEOTIDE SEQUENCE</scope>
    <source>
        <strain evidence="4">CHK181-108</strain>
    </source>
</reference>
<keyword evidence="1" id="KW-0326">Glycosidase</keyword>
<evidence type="ECO:0000313" key="5">
    <source>
        <dbReference type="Proteomes" id="UP000824165"/>
    </source>
</evidence>
<dbReference type="EMBL" id="DVLU01000093">
    <property type="protein sequence ID" value="HIT85956.1"/>
    <property type="molecule type" value="Genomic_DNA"/>
</dbReference>
<feature type="signal peptide" evidence="2">
    <location>
        <begin position="1"/>
        <end position="34"/>
    </location>
</feature>
<reference evidence="4" key="1">
    <citation type="submission" date="2020-10" db="EMBL/GenBank/DDBJ databases">
        <authorList>
            <person name="Gilroy R."/>
        </authorList>
    </citation>
    <scope>NUCLEOTIDE SEQUENCE</scope>
    <source>
        <strain evidence="4">CHK181-108</strain>
    </source>
</reference>
<evidence type="ECO:0000313" key="4">
    <source>
        <dbReference type="EMBL" id="HIT85956.1"/>
    </source>
</evidence>